<keyword evidence="3" id="KW-1185">Reference proteome</keyword>
<organism evidence="2 3">
    <name type="scientific">Stylonychia lemnae</name>
    <name type="common">Ciliate</name>
    <dbReference type="NCBI Taxonomy" id="5949"/>
    <lineage>
        <taxon>Eukaryota</taxon>
        <taxon>Sar</taxon>
        <taxon>Alveolata</taxon>
        <taxon>Ciliophora</taxon>
        <taxon>Intramacronucleata</taxon>
        <taxon>Spirotrichea</taxon>
        <taxon>Stichotrichia</taxon>
        <taxon>Sporadotrichida</taxon>
        <taxon>Oxytrichidae</taxon>
        <taxon>Stylonychinae</taxon>
        <taxon>Stylonychia</taxon>
    </lineage>
</organism>
<accession>A0A078AJB8</accession>
<evidence type="ECO:0000256" key="1">
    <source>
        <dbReference type="SAM" id="MobiDB-lite"/>
    </source>
</evidence>
<evidence type="ECO:0000313" key="2">
    <source>
        <dbReference type="EMBL" id="CDW80873.1"/>
    </source>
</evidence>
<protein>
    <submittedName>
        <fullName evidence="2">Uncharacterized protein</fullName>
    </submittedName>
</protein>
<feature type="region of interest" description="Disordered" evidence="1">
    <location>
        <begin position="5723"/>
        <end position="5742"/>
    </location>
</feature>
<reference evidence="2 3" key="1">
    <citation type="submission" date="2014-06" db="EMBL/GenBank/DDBJ databases">
        <authorList>
            <person name="Swart Estienne"/>
        </authorList>
    </citation>
    <scope>NUCLEOTIDE SEQUENCE [LARGE SCALE GENOMIC DNA]</scope>
    <source>
        <strain evidence="2 3">130c</strain>
    </source>
</reference>
<feature type="compositionally biased region" description="Acidic residues" evidence="1">
    <location>
        <begin position="5729"/>
        <end position="5738"/>
    </location>
</feature>
<gene>
    <name evidence="2" type="primary">Contig5756.g6170</name>
    <name evidence="2" type="ORF">STYLEM_9878</name>
</gene>
<feature type="region of interest" description="Disordered" evidence="1">
    <location>
        <begin position="5749"/>
        <end position="5768"/>
    </location>
</feature>
<sequence length="5768" mass="655415">MISQTSQQRSRVFVNLDRSMVPCNQELLNMLEDEMIELQLMKQLWSNVSSDTRLYPGVKTARTGGNEMFPQYQVNITGLMNNSILNDGDRMVGSAAWLNYPISLYDLTKVNFTLNWSKAQCSLQYNTLINCSPQGGFAIVFQQESTNSLGEYKNNLGQGLGYEGLSGIFAIEFDTQANIHKNPADPNQLRISMQIRNKNVDLLSSRLSSTFKSNSQPSFNLSGFSQSINVQLGLISNQLNQEIMIVLDMNGMRQLEVKTTFDELGLDPSRTYFFGFTSAQNLNKNAPTASLDILNFRLFKGKPKFVDGQVSYIGDSVGLRGNQSNLEIRSSFYDLCMQKTTLVVYPTISEQDWLTAQETEPHIIPFFNNRDTMVIGSSIQNINKPQFYSPSSRTISPDVKFQLSLPTGVTTNVRMGFYYYSDLIMNITSIDYFKKTNSNYTFLVIKDSDLITSTLTTKGYANNNYQFDVFYYDGQLNPVAVDFSQLSLTVTSDYIRLNNTIYNNQVPLTCYRVSSSSNSASSGTSTDSVDTKASQFTCQFLPNVNGTYFINSPFLPSGRSFKVDIGQADQVNEILSSEYSQAIVNGDFEVDAGSTIEIYIDLRNNLNNTYIPQTQEGCTFTNSYYFLNGQKYSFLFYDVYPYLRTTITQAGVADFKISITCTRVNFDLQCFRCQKVIKPLSTYLYYKMTIPSFPSQFDSDLSQNLMLKQSSNLVLDITFFDRFDNQVPSELDNSTLNSFNAQFVYGKSKQFNFQKIQVPGKVYMFLNDTENLFVQSLRARTNLYFLNIQSPGNQQCLTIQSETKKIYFVAEDKVSPMEIIGDGDVNRVDQNLTTVYWDRVIAAGKIARFHLTLKNPNNLYLNSWLPTNNNTFIDVRIQDNNMKSVLSSDCFVKLNQSLYEGEYFGFYYCKSAPKYYIITIMINGVNVTTPMAFTVVPNEPTNSNLATIVPTTQTYTLGSGGININFRLNDDQGNNYTTILLNREQTQLGLITYNLTSILTNKIVRYNILPQQNVSQGLYRLHIDNIPVGRYRLQINLPVPIIQDLTFISSSLQLSPFYSFVVVDSKIDPAQQSINNYIFLRFYARNIHNQSLTDLSQANQIFANTQIQLTCSNGQVVNFIMSGTFPSADGVYFNFTSQDRLKSNGLYTITVFQADFQTFIYVKDGVFSIFDNFDPINSDLYLVKGMDEREYRLAPFDVRSQLSNQYNATYYDPRFDGNLRFKFYLRTSLYGEIVTNPKFQSYNLWGGYIATAVYSNNAFNIGTNITNLSLKLVNFTNYLMLVPETQAEQDKIEQLIEGYYFVVLTGTSFNNKFSIQWLFSLFNSDAGQQNTASPPAFQLLAPRFINVTAGEPFTFVATAIGGTPSITNLTVIPNSEIQVEIETTSKLVPAQNHFYVTLFHTVAGIYTLQLQATYQRGSLSNPPKDVIIQVNPAPFYSVLLVNQTQLAKRIYNTGQFVSINFTLVDRYNNSLLIFERNRPPLQKFRDLIQLVHNLSDPIISNLYPIANTTLYNFQFTTNYAGNISFLPTLQNYTLLQIPQNMSINITFQASQTEPSIQTSFAQIRQTNILAGANVTLDIYLRDMYGNNINLTQNRNNYLVNIIPDNLCNSTTQVMSFLLQRLNIITFGQNLTTSCHYDFKVFYFSPIDGQIEMPCLNCHLLVDAAVEDIRKIDFLDQRDVIVNSLNKLNLFINKNDTNPKLIMVFRDVHDNLVLSQQSQLSLSYQFDIVPLNSENVIYRGLWQAQKSFHYLQFCEKEFRDKSCFGNFTNGLQARLRLQSLNGTRSVNKLYINIVFVDNSVTLYNSDDLNDISSKYSYLRILNQDVISSLAYDLRVIQEVCIGGEQYPIIGRLDLKTIMGFRKNESFEVLQQRISLVIDGLDAQKYSFNEFSGSMNGIIMFTIFLKDDFYNDKLSTIARVMIDGKEFTNRKIQIRCRRRMNYQKFVVAQNGTLLTSLENNIIQAGQQYTFKMTATDPSMNLLSQFRPFDSKIVFNYTNPIVNMKGDFIQITEDVPNNNIIYQIKFSLAGTALLVGSQINSQFQMNIVPGTLHAKYSIATSTFMRIRAGENSTILISPFDEFGNQITFTNTIEDLKSFNSLSQVYLAKINLFGNEQWSQVSCFEIFQNKIKCSAQLTQKGIYKWRTVINGYTAQCANCYVRVVPSGRYNHNKTVLTDLSQNYYGNQYLAFSKFNVQNRNHGLYYKFYISDEFDNIYVNEDFIQIDNITARISFISIDAALNVTKLHKARTGGGCQVYSAVIFPTNILQMTIALEGFYRIQVVITNATVPSTASFYTFFKANRTSASYPSVLPANILRMRFREQQFQQLAGQFQTIQFGIFDDNSVLQVMSQAQQFQFTVAAQFNSTTFNGDIMLGPFKYIYVRLLKINLVNQTDIINQLFAQQYSVTVQITNPSYSITMVQFTTYVFPGPLNSIRYLNNNIQFQALDAFNNSLDHNYDSSFIQRLIINRTSTQSQPNFQLANFNSQMNYSSRLGEIQFTFDGENNLTNFFIFDSNLKALSNPFSNYLDKGILDFSKSYFEIITQQITAGQSIQVKITLVDSNYQRINITSNSSALTNLVISFLKEDQLIERSVNLQQFKFNNSQANSWYTVPIQVNISGNYLVQVQFYGQNLMNRFGSDKQKWIYVKNDEDAGNSSQPEMQWGISIIAIQRNKVFGLSSQNGTDYFTFLKTQPLYFLARITDRFGNAFEDPDIYEFYNKLELALETRIINFGRAMQIDTTIIYNVILIGISTEESRNVYRNYMPSYYPLQNNNFYNSLNSYKIEVYSPGKSQSIKMRQIFIVLDTDFEIDKTLSRNQTSNQEIDSNNPILSDDLINNQIQLRLNKKAIYTFRVMNTDQRYYFTESVQNFQMEITNTTQTFVINSTNPKNITNTSVILPVSNVSIKILPFANQGFYRAYLVSNALFQDPSPLNLKLTIKTTYKYSKNPISKNLPVWVFPPTPPNFLNQIINSTYLAKNQTKFRPATKIQFPLTLGYNNMTFLNDQQSARNIKIYRKSSLEQVNGELAGKSNYSISVNLEGPQRNEFRIYYKDFNGALYPLTQPEVIYFEIQSSETNLKQISPFYSEEYQYPKLGFLPDYFEQNLGQSDLYQNHPRLLQSLDLTKIKIVIITNMINNNYIIGNEFRASILVVDNQTSRCLLESDYSVSNDLVVTIYRYDPLTMQLSGVSIDIPFINLVKNIVRQPTSYCTFYSNAVLESSSQLNTQGNYTLIATFKNLVTSNITFQVLVSGIDFRQTTVGWYQQPLDSNQMIAEINAYEEFNYLIYFKDAQGNYVSERTSFVKIRINFDGQKLIEGTDYKYISRYDDRFKGYLITIQFFKAGSFKPEYYFNLQRAENIQVSDGPILFFVYEPQCIKVQALSKTGTTLALGQLFNFVFNCYDINGKLISESIKGVQSQALFQNIDQNNLQSFGTIEALSNGIYKVSNKFYMEGRYNLKVYFNSLLIYNDPTLVYKVQSEICKDPITGQLMFKCPNNPSICAYNYYECSRINTTTCPSSAPFLCGDGKCVSSMSTQCCRISDRNLFDYLWCPNTNQCFNSTLSTCPTINTTQPLYCESQNKYVTHQYECCEDLKYNTSVKIGNNQTVVTKSMTKCSNEDKCVPSNTAEFCFYKFNRNCTELFGSEFSFQCPNNGKCKRNPTECPNPRVCPFGYTQCPDYSCIMGLDKFNQCNRLLNCSRTLPDGSQVEFIRCADGSCAKTYEECPQMITCTNPNQVVCPDGTCKNSQFECIQTLECTSDKSYKCPGFPTVCASSRLECPIPAGKTCGGTLQLCENGECANSCRTSQFNGMQTSIASMKQNDCTIQGLIQCPNFECRSSYYECSDTLFCPLPINYTYAASTVICPAAQICSIDQKACSYPQCSSILNYQYIGSQNSYDHITQTQVSLGTCYDGRCHLSDNMKQKVCMTPISCSFTYFKSGGFGEFCVSSQNKSIAMMEIAIITNDYKCAKNKFKCVTGECRNSLDDCPSQITCPSELPVQCRDGQCVRSKSQCLIIDQEIEKNLMKCGKDGLLLCTSDLITCTTSLSKCPARSTCPIGFIKCWDESCVNPVSQSCPKVTQLQQLSLVSTCPDQNSNPFHCFSDGSCRASLHDCATQTYCPLSRPVKCMDGSCRSSIKNCPINIKCPAGYKYCSGESTCVKLNKLCGTISTCSEVTQYRCEDGSCVQDAAMCQLQKYQHDDDTLDCLFDETKILCQNGNNCVSDIMECKISDSCLGTNLVKAQNTNLCYKSRSDFSSDLVVLQTNQLCSINNQYLCQNGQCSDEPCPEWDQCQSPKATKKCWNGQCVTDLSLCPMKNNSCPFYKQIRCKYTGTCVSNITFCYSSQSIDDKANQQIALSYCSKSFNLNYACEFDGSCVQSSDQCNTSQYTGCANIYPNSVKSSQKCYVPQCPEAYPFKCSSGLCVTTESDCPLYQSSVQDLQFCQDIARQSGKSLFVPCGNGKCVSHEDECLPLYDCSLNSQNLNFFRCGDGTCRAKPSDCPLQDITCPSHLPYMCQNGMCSQSEIDCIKNENGCPQRTPLKCPFDGSCTTSISLCQSPYNQMAQMFIYPNYIPEIRSTPLIAYYGITRSQCQKNGQFICKLGTQMPYCVDRLTNCKDPDTGCDVTNPIRCGASCVSSPYNCTQVSCADINAEKCPSSSVCVATSTITAIYSQSVRLGAQPICDVWNGCPANQSFICPNINRKQCAQLPYTSYPSLFGNTCTTFDRSSTLQLQTNIFNECFSQDTPYSCADGSCVSDINLCPTCIYYCPNYRRCVKQKSECDFLTSTSIGKSLVLTLTLLQQSCPISTPYRCIISGQCVANEIDCKLIETLSQNSQYNQTFHGNLLTDRCPLQSPIRCHDGRCANQYDDCFKQIRSKSFTNPDLAYIMPISWGQNLTLLQQLAQSITPADSQSSNNLLNLNNPCQVYCYDGSCRDRVENCPVIHGCFDYQRPFRCKNGLCARDQQQCQQIYGSMADQDLLTIDYNSQCSESFGTGLNFTRCEDGVCRPMSYNTSTQQWDRNCLPYMGCPLSEPYHCSTGECVKDKSQCAGSSKCPLHLPFRCKNLECVSQLTVCERPFSTYSSLQLDITLDPLQDLTIDFAFTDQRDVIGKLQIVSNSLQLRGLENIPSQLMTYQRIQVYPVQDSILEKIQNYIPQTRIEYLERIYPITVNNTLKRAFTMISPAVKIEYNSAIKPYIDYGFLYFKLDNASFPKDLNIYEDACLGWVTKLDQLDQGKAQWQCQQREIEIDEDGFLKFKINQLGIYAVIVNPNPDLKSNEDCGFMCQNNQTLLIMELSLVVLVALLLYAFCICCHAKAPVLKSKKHKDQTGKNVQYNGRSYTQNQMQYLSPGMGAINNTTLFNSPDKVWSLDGNIHELDVEQLKDQLESVDPNDPPLMPGQYVLLMAQQNDTQQRQIDVLKSQLQQYQEREIDNLSLIKAIFEKNKILHAQIELKQEIESKDNLNNTKRSNRSRRPRKIKEDPSIVSEYNNIDAYLAQSMMGSRYQDHPQMIKPLLDNQESKATFQEYPADKDARLAKQLRGHNNDNSMLSIPNNHLGDQMLVTESTKQLISKNYKSTSKLEVQENKHMNNILIQDELNPNNDSYRQDDNEKVSFMQSNDYSRRIGELAEEIQQLEQIEEEKEEEQSLVKKKKKKRATIDEQNNSVSNVRDSLGIEQSILQKTLNSIFPQKRRGPSDTKGYNMMLGNESITGNVSGSIIKNDRVEPDMVQAYQDYVNSKDEDQDEDEMNEENSYARLKEIEQLMKTSPSKKKKQKPLKKK</sequence>
<proteinExistence type="predicted"/>
<dbReference type="OrthoDB" id="202952at2759"/>
<dbReference type="Proteomes" id="UP000039865">
    <property type="component" value="Unassembled WGS sequence"/>
</dbReference>
<dbReference type="InterPro" id="IPR013320">
    <property type="entry name" value="ConA-like_dom_sf"/>
</dbReference>
<feature type="region of interest" description="Disordered" evidence="1">
    <location>
        <begin position="5627"/>
        <end position="5647"/>
    </location>
</feature>
<name>A0A078AJB8_STYLE</name>
<dbReference type="EMBL" id="CCKQ01009386">
    <property type="protein sequence ID" value="CDW80873.1"/>
    <property type="molecule type" value="Genomic_DNA"/>
</dbReference>
<feature type="compositionally biased region" description="Basic residues" evidence="1">
    <location>
        <begin position="5756"/>
        <end position="5768"/>
    </location>
</feature>
<feature type="compositionally biased region" description="Basic residues" evidence="1">
    <location>
        <begin position="5457"/>
        <end position="5466"/>
    </location>
</feature>
<evidence type="ECO:0000313" key="3">
    <source>
        <dbReference type="Proteomes" id="UP000039865"/>
    </source>
</evidence>
<dbReference type="SUPFAM" id="SSF49899">
    <property type="entry name" value="Concanavalin A-like lectins/glucanases"/>
    <property type="match status" value="1"/>
</dbReference>
<feature type="region of interest" description="Disordered" evidence="1">
    <location>
        <begin position="5451"/>
        <end position="5472"/>
    </location>
</feature>
<dbReference type="InParanoid" id="A0A078AJB8"/>